<dbReference type="InterPro" id="IPR024163">
    <property type="entry name" value="Aerotolerance_reg_N"/>
</dbReference>
<keyword evidence="3" id="KW-1185">Reference proteome</keyword>
<dbReference type="InterPro" id="IPR011933">
    <property type="entry name" value="Double_TM_dom"/>
</dbReference>
<dbReference type="PANTHER" id="PTHR37464:SF1">
    <property type="entry name" value="BLL2463 PROTEIN"/>
    <property type="match status" value="1"/>
</dbReference>
<sequence>MQFLNPIWFSALAALAIPLVIHLWNIKPGRVLKVGSISLISEASRKSSRSFKLTDIPLLMLRCLLLALIAFLLAQPFLQQQLKTKKPAGWVLFPREDFKVGYTQFKKPIDSLLQKGYEFHFFNDSFPKVDLANLIKQKDTSLSKPGNAADNYWSLIRELDAKVAADVPIYLYTSNERKHFAGDKPEADLNLHWQTYATADSSAQWVQSAWFSNDKTISVVKGKSNPSGIRFDYTTIQSEKGDDEYKVDVKNGRAVVSLSQHPATSFTVDTSAVHIAIYTDHFQDDAKYLKAALEAAGQFSRRRYSIKVYGNGSPIPSEQNWVFWLSEQAVPTRLFDSNADVFIYQKGKQNLAATNMVSAKMYALPSGNEQTAIFKTISVNQGGEAIWRDGYGNALLSSIKKGNAMLYKFQTRFSPAYNDLVWSSVFPQLMLQLVFGGTAADFSKFDRRKMSADEMMPVKTSQKTAIAKKFAMQKELAFYFWIALALLFFAERWLATSNKVVEANG</sequence>
<dbReference type="NCBIfam" id="TIGR02226">
    <property type="entry name" value="two_anch"/>
    <property type="match status" value="1"/>
</dbReference>
<gene>
    <name evidence="2" type="ORF">GO620_016875</name>
</gene>
<dbReference type="Proteomes" id="UP000429232">
    <property type="component" value="Chromosome"/>
</dbReference>
<dbReference type="PANTHER" id="PTHR37464">
    <property type="entry name" value="BLL2463 PROTEIN"/>
    <property type="match status" value="1"/>
</dbReference>
<dbReference type="AlphaFoldDB" id="A0A6I4HX43"/>
<dbReference type="KEGG" id="mgik:GO620_016875"/>
<name>A0A6I4HX43_9SPHI</name>
<dbReference type="Pfam" id="PF07584">
    <property type="entry name" value="BatA"/>
    <property type="match status" value="1"/>
</dbReference>
<dbReference type="RefSeq" id="WP_157523472.1">
    <property type="nucleotide sequence ID" value="NZ_CP066775.1"/>
</dbReference>
<protein>
    <submittedName>
        <fullName evidence="2">BatA domain-containing protein</fullName>
    </submittedName>
</protein>
<evidence type="ECO:0000313" key="3">
    <source>
        <dbReference type="Proteomes" id="UP000429232"/>
    </source>
</evidence>
<organism evidence="2 3">
    <name type="scientific">Mucilaginibacter ginkgonis</name>
    <dbReference type="NCBI Taxonomy" id="2682091"/>
    <lineage>
        <taxon>Bacteria</taxon>
        <taxon>Pseudomonadati</taxon>
        <taxon>Bacteroidota</taxon>
        <taxon>Sphingobacteriia</taxon>
        <taxon>Sphingobacteriales</taxon>
        <taxon>Sphingobacteriaceae</taxon>
        <taxon>Mucilaginibacter</taxon>
    </lineage>
</organism>
<proteinExistence type="predicted"/>
<accession>A0A6I4HX43</accession>
<dbReference type="EMBL" id="CP066775">
    <property type="protein sequence ID" value="QQL49816.1"/>
    <property type="molecule type" value="Genomic_DNA"/>
</dbReference>
<feature type="domain" description="Aerotolerance regulator N-terminal" evidence="1">
    <location>
        <begin position="1"/>
        <end position="76"/>
    </location>
</feature>
<evidence type="ECO:0000313" key="2">
    <source>
        <dbReference type="EMBL" id="QQL49816.1"/>
    </source>
</evidence>
<reference evidence="2 3" key="1">
    <citation type="submission" date="2020-12" db="EMBL/GenBank/DDBJ databases">
        <title>HMF7856_wgs.fasta genome submission.</title>
        <authorList>
            <person name="Kang H."/>
            <person name="Kim H."/>
            <person name="Joh K."/>
        </authorList>
    </citation>
    <scope>NUCLEOTIDE SEQUENCE [LARGE SCALE GENOMIC DNA]</scope>
    <source>
        <strain evidence="2 3">HMF7856</strain>
    </source>
</reference>
<evidence type="ECO:0000259" key="1">
    <source>
        <dbReference type="Pfam" id="PF07584"/>
    </source>
</evidence>